<dbReference type="InterPro" id="IPR007138">
    <property type="entry name" value="ABM_dom"/>
</dbReference>
<proteinExistence type="predicted"/>
<dbReference type="Pfam" id="PF03992">
    <property type="entry name" value="ABM"/>
    <property type="match status" value="1"/>
</dbReference>
<protein>
    <submittedName>
        <fullName evidence="2">Heme-degrading monooxygenase HmoA</fullName>
    </submittedName>
</protein>
<comment type="caution">
    <text evidence="2">The sequence shown here is derived from an EMBL/GenBank/DDBJ whole genome shotgun (WGS) entry which is preliminary data.</text>
</comment>
<sequence>MILRIDVKPGSAQEFEAVWRKMAGTVSLRPENLDQWLLRGTEDDTAYFVVTDWTDEASFREFEHSAEHLGHRAALAPFRRGGWMETTQVAEHVTGTR</sequence>
<evidence type="ECO:0000313" key="3">
    <source>
        <dbReference type="Proteomes" id="UP001519332"/>
    </source>
</evidence>
<dbReference type="PROSITE" id="PS51725">
    <property type="entry name" value="ABM"/>
    <property type="match status" value="1"/>
</dbReference>
<dbReference type="GO" id="GO:0004497">
    <property type="term" value="F:monooxygenase activity"/>
    <property type="evidence" value="ECO:0007669"/>
    <property type="project" value="UniProtKB-KW"/>
</dbReference>
<dbReference type="Gene3D" id="3.30.70.100">
    <property type="match status" value="1"/>
</dbReference>
<dbReference type="InterPro" id="IPR011008">
    <property type="entry name" value="Dimeric_a/b-barrel"/>
</dbReference>
<reference evidence="2 3" key="1">
    <citation type="submission" date="2021-03" db="EMBL/GenBank/DDBJ databases">
        <title>Sequencing the genomes of 1000 actinobacteria strains.</title>
        <authorList>
            <person name="Klenk H.-P."/>
        </authorList>
    </citation>
    <scope>NUCLEOTIDE SEQUENCE [LARGE SCALE GENOMIC DNA]</scope>
    <source>
        <strain evidence="2 3">DSM 46670</strain>
    </source>
</reference>
<dbReference type="SUPFAM" id="SSF54909">
    <property type="entry name" value="Dimeric alpha+beta barrel"/>
    <property type="match status" value="1"/>
</dbReference>
<feature type="domain" description="ABM" evidence="1">
    <location>
        <begin position="1"/>
        <end position="89"/>
    </location>
</feature>
<gene>
    <name evidence="2" type="ORF">JOF56_003512</name>
</gene>
<organism evidence="2 3">
    <name type="scientific">Kibdelosporangium banguiense</name>
    <dbReference type="NCBI Taxonomy" id="1365924"/>
    <lineage>
        <taxon>Bacteria</taxon>
        <taxon>Bacillati</taxon>
        <taxon>Actinomycetota</taxon>
        <taxon>Actinomycetes</taxon>
        <taxon>Pseudonocardiales</taxon>
        <taxon>Pseudonocardiaceae</taxon>
        <taxon>Kibdelosporangium</taxon>
    </lineage>
</organism>
<dbReference type="Proteomes" id="UP001519332">
    <property type="component" value="Unassembled WGS sequence"/>
</dbReference>
<name>A0ABS4TFD7_9PSEU</name>
<evidence type="ECO:0000259" key="1">
    <source>
        <dbReference type="PROSITE" id="PS51725"/>
    </source>
</evidence>
<dbReference type="EMBL" id="JAGINW010000001">
    <property type="protein sequence ID" value="MBP2323127.1"/>
    <property type="molecule type" value="Genomic_DNA"/>
</dbReference>
<evidence type="ECO:0000313" key="2">
    <source>
        <dbReference type="EMBL" id="MBP2323127.1"/>
    </source>
</evidence>
<keyword evidence="2" id="KW-0560">Oxidoreductase</keyword>
<accession>A0ABS4TFD7</accession>
<keyword evidence="3" id="KW-1185">Reference proteome</keyword>
<keyword evidence="2" id="KW-0503">Monooxygenase</keyword>